<proteinExistence type="predicted"/>
<dbReference type="Gene3D" id="3.90.1150.10">
    <property type="entry name" value="Aspartate Aminotransferase, domain 1"/>
    <property type="match status" value="1"/>
</dbReference>
<dbReference type="InterPro" id="IPR015424">
    <property type="entry name" value="PyrdxlP-dep_Trfase"/>
</dbReference>
<evidence type="ECO:0000313" key="1">
    <source>
        <dbReference type="EMBL" id="KKM10944.1"/>
    </source>
</evidence>
<dbReference type="Gene3D" id="3.40.640.10">
    <property type="entry name" value="Type I PLP-dependent aspartate aminotransferase-like (Major domain)"/>
    <property type="match status" value="1"/>
</dbReference>
<dbReference type="PANTHER" id="PTHR30244">
    <property type="entry name" value="TRANSAMINASE"/>
    <property type="match status" value="1"/>
</dbReference>
<dbReference type="Pfam" id="PF01041">
    <property type="entry name" value="DegT_DnrJ_EryC1"/>
    <property type="match status" value="1"/>
</dbReference>
<dbReference type="InterPro" id="IPR000653">
    <property type="entry name" value="DegT/StrS_aminotransferase"/>
</dbReference>
<protein>
    <recommendedName>
        <fullName evidence="2">Aminotransferase DegT</fullName>
    </recommendedName>
</protein>
<name>A0A0F9HC21_9ZZZZ</name>
<dbReference type="PANTHER" id="PTHR30244:SF30">
    <property type="entry name" value="BLR5990 PROTEIN"/>
    <property type="match status" value="1"/>
</dbReference>
<dbReference type="GO" id="GO:0030170">
    <property type="term" value="F:pyridoxal phosphate binding"/>
    <property type="evidence" value="ECO:0007669"/>
    <property type="project" value="TreeGrafter"/>
</dbReference>
<sequence>MIPIYRPYLTKENLQYAHEALDSTWISSKGKYIGAAQEKLQEILGVKHVLLTNNGTSALHLVSRVIHRLYPGKRGLITGNNHYVAAWNAWEYESHFRLSTVDADSETWNMDLESLPEDHWATVISVVHNLGNIVDVPALKLKYPKAIIVEDACEAFGGLYGLRYAGTESFASALSFYGNKNITAGEGGAFLTNSDEAFNLVKRMWGQGQSSQRFIHSELGFNYRMTNIQAAILYGQLKDFPEIFERKQAIWVRYREQLKDWVEYQKWEMGTQHSLWMFGIRVPGGEYGIAEKFFKRQGVEIRPMFYPITKHGHYKKIRGVMKVAEDLSRECIILPSYPELTNKDQDYVIDTVKKYVEYI</sequence>
<dbReference type="InterPro" id="IPR015422">
    <property type="entry name" value="PyrdxlP-dep_Trfase_small"/>
</dbReference>
<dbReference type="PIRSF" id="PIRSF000390">
    <property type="entry name" value="PLP_StrS"/>
    <property type="match status" value="1"/>
</dbReference>
<reference evidence="1" key="1">
    <citation type="journal article" date="2015" name="Nature">
        <title>Complex archaea that bridge the gap between prokaryotes and eukaryotes.</title>
        <authorList>
            <person name="Spang A."/>
            <person name="Saw J.H."/>
            <person name="Jorgensen S.L."/>
            <person name="Zaremba-Niedzwiedzka K."/>
            <person name="Martijn J."/>
            <person name="Lind A.E."/>
            <person name="van Eijk R."/>
            <person name="Schleper C."/>
            <person name="Guy L."/>
            <person name="Ettema T.J."/>
        </authorList>
    </citation>
    <scope>NUCLEOTIDE SEQUENCE</scope>
</reference>
<dbReference type="GO" id="GO:0000271">
    <property type="term" value="P:polysaccharide biosynthetic process"/>
    <property type="evidence" value="ECO:0007669"/>
    <property type="project" value="TreeGrafter"/>
</dbReference>
<comment type="caution">
    <text evidence="1">The sequence shown here is derived from an EMBL/GenBank/DDBJ whole genome shotgun (WGS) entry which is preliminary data.</text>
</comment>
<gene>
    <name evidence="1" type="ORF">LCGC14_1721580</name>
</gene>
<dbReference type="SUPFAM" id="SSF53383">
    <property type="entry name" value="PLP-dependent transferases"/>
    <property type="match status" value="1"/>
</dbReference>
<accession>A0A0F9HC21</accession>
<dbReference type="AlphaFoldDB" id="A0A0F9HC21"/>
<evidence type="ECO:0008006" key="2">
    <source>
        <dbReference type="Google" id="ProtNLM"/>
    </source>
</evidence>
<dbReference type="GO" id="GO:0008483">
    <property type="term" value="F:transaminase activity"/>
    <property type="evidence" value="ECO:0007669"/>
    <property type="project" value="TreeGrafter"/>
</dbReference>
<dbReference type="InterPro" id="IPR015421">
    <property type="entry name" value="PyrdxlP-dep_Trfase_major"/>
</dbReference>
<organism evidence="1">
    <name type="scientific">marine sediment metagenome</name>
    <dbReference type="NCBI Taxonomy" id="412755"/>
    <lineage>
        <taxon>unclassified sequences</taxon>
        <taxon>metagenomes</taxon>
        <taxon>ecological metagenomes</taxon>
    </lineage>
</organism>
<dbReference type="EMBL" id="LAZR01015502">
    <property type="protein sequence ID" value="KKM10944.1"/>
    <property type="molecule type" value="Genomic_DNA"/>
</dbReference>